<dbReference type="Gene3D" id="3.50.50.60">
    <property type="entry name" value="FAD/NAD(P)-binding domain"/>
    <property type="match status" value="2"/>
</dbReference>
<name>A0A2T0FDQ8_9ASCO</name>
<dbReference type="AlphaFoldDB" id="A0A2T0FDQ8"/>
<keyword evidence="4" id="KW-0274">FAD</keyword>
<dbReference type="Gene3D" id="1.10.150.570">
    <property type="entry name" value="GidA associated domain, C-terminal subdomain"/>
    <property type="match status" value="1"/>
</dbReference>
<evidence type="ECO:0000259" key="6">
    <source>
        <dbReference type="SMART" id="SM01228"/>
    </source>
</evidence>
<dbReference type="GO" id="GO:0050660">
    <property type="term" value="F:flavin adenine dinucleotide binding"/>
    <property type="evidence" value="ECO:0007669"/>
    <property type="project" value="InterPro"/>
</dbReference>
<dbReference type="Pfam" id="PF13932">
    <property type="entry name" value="SAM_GIDA_C"/>
    <property type="match status" value="1"/>
</dbReference>
<dbReference type="InterPro" id="IPR047001">
    <property type="entry name" value="MnmG_C_subdom"/>
</dbReference>
<dbReference type="GO" id="GO:0005739">
    <property type="term" value="C:mitochondrion"/>
    <property type="evidence" value="ECO:0007669"/>
    <property type="project" value="GOC"/>
</dbReference>
<keyword evidence="8" id="KW-1185">Reference proteome</keyword>
<dbReference type="PROSITE" id="PS01281">
    <property type="entry name" value="GIDA_2"/>
    <property type="match status" value="1"/>
</dbReference>
<dbReference type="InterPro" id="IPR036188">
    <property type="entry name" value="FAD/NAD-bd_sf"/>
</dbReference>
<dbReference type="Pfam" id="PF21680">
    <property type="entry name" value="GIDA_C_1st"/>
    <property type="match status" value="1"/>
</dbReference>
<gene>
    <name evidence="7" type="ORF">B9G98_00715</name>
</gene>
<feature type="domain" description="tRNA uridine 5-carboxymethylaminomethyl modification enzyme C-terminal subdomain" evidence="6">
    <location>
        <begin position="577"/>
        <end position="649"/>
    </location>
</feature>
<protein>
    <submittedName>
        <fullName evidence="7">Mitochondrial translation optimization protein 1</fullName>
    </submittedName>
</protein>
<dbReference type="FunFam" id="3.50.50.60:FF:000082">
    <property type="entry name" value="protein MTO1 homolog, mitochondrial isoform X1"/>
    <property type="match status" value="1"/>
</dbReference>
<proteinExistence type="inferred from homology"/>
<dbReference type="EMBL" id="NDIQ01000001">
    <property type="protein sequence ID" value="PRT53095.1"/>
    <property type="molecule type" value="Genomic_DNA"/>
</dbReference>
<evidence type="ECO:0000313" key="7">
    <source>
        <dbReference type="EMBL" id="PRT53095.1"/>
    </source>
</evidence>
<organism evidence="7 8">
    <name type="scientific">Wickerhamiella sorbophila</name>
    <dbReference type="NCBI Taxonomy" id="45607"/>
    <lineage>
        <taxon>Eukaryota</taxon>
        <taxon>Fungi</taxon>
        <taxon>Dikarya</taxon>
        <taxon>Ascomycota</taxon>
        <taxon>Saccharomycotina</taxon>
        <taxon>Dipodascomycetes</taxon>
        <taxon>Dipodascales</taxon>
        <taxon>Trichomonascaceae</taxon>
        <taxon>Wickerhamiella</taxon>
    </lineage>
</organism>
<comment type="caution">
    <text evidence="7">The sequence shown here is derived from an EMBL/GenBank/DDBJ whole genome shotgun (WGS) entry which is preliminary data.</text>
</comment>
<dbReference type="InterPro" id="IPR026904">
    <property type="entry name" value="MnmG_C"/>
</dbReference>
<evidence type="ECO:0000256" key="1">
    <source>
        <dbReference type="ARBA" id="ARBA00001974"/>
    </source>
</evidence>
<accession>A0A2T0FDQ8</accession>
<dbReference type="InterPro" id="IPR020595">
    <property type="entry name" value="MnmG-rel_CS"/>
</dbReference>
<dbReference type="InterPro" id="IPR044920">
    <property type="entry name" value="MnmG_C_subdom_sf"/>
</dbReference>
<dbReference type="SUPFAM" id="SSF51905">
    <property type="entry name" value="FAD/NAD(P)-binding domain"/>
    <property type="match status" value="1"/>
</dbReference>
<dbReference type="OrthoDB" id="3329at2759"/>
<comment type="cofactor">
    <cofactor evidence="1">
        <name>FAD</name>
        <dbReference type="ChEBI" id="CHEBI:57692"/>
    </cofactor>
</comment>
<evidence type="ECO:0000313" key="8">
    <source>
        <dbReference type="Proteomes" id="UP000238350"/>
    </source>
</evidence>
<dbReference type="GO" id="GO:0030488">
    <property type="term" value="P:tRNA methylation"/>
    <property type="evidence" value="ECO:0007669"/>
    <property type="project" value="TreeGrafter"/>
</dbReference>
<dbReference type="PRINTS" id="PR00411">
    <property type="entry name" value="PNDRDTASEI"/>
</dbReference>
<comment type="similarity">
    <text evidence="2">Belongs to the MnmG family.</text>
</comment>
<dbReference type="Proteomes" id="UP000238350">
    <property type="component" value="Unassembled WGS sequence"/>
</dbReference>
<reference evidence="7 8" key="1">
    <citation type="submission" date="2017-04" db="EMBL/GenBank/DDBJ databases">
        <title>Genome sequencing of [Candida] sorbophila.</title>
        <authorList>
            <person name="Ahn J.O."/>
        </authorList>
    </citation>
    <scope>NUCLEOTIDE SEQUENCE [LARGE SCALE GENOMIC DNA]</scope>
    <source>
        <strain evidence="7 8">DS02</strain>
    </source>
</reference>
<dbReference type="RefSeq" id="XP_024663041.1">
    <property type="nucleotide sequence ID" value="XM_024807273.1"/>
</dbReference>
<dbReference type="NCBIfam" id="TIGR00136">
    <property type="entry name" value="mnmG_gidA"/>
    <property type="match status" value="1"/>
</dbReference>
<dbReference type="InterPro" id="IPR040131">
    <property type="entry name" value="MnmG_N"/>
</dbReference>
<dbReference type="GO" id="GO:0070899">
    <property type="term" value="P:mitochondrial tRNA wobble uridine modification"/>
    <property type="evidence" value="ECO:0007669"/>
    <property type="project" value="UniProtKB-ARBA"/>
</dbReference>
<dbReference type="InterPro" id="IPR049312">
    <property type="entry name" value="GIDA_C_N"/>
</dbReference>
<evidence type="ECO:0000256" key="4">
    <source>
        <dbReference type="ARBA" id="ARBA00022827"/>
    </source>
</evidence>
<dbReference type="PROSITE" id="PS01280">
    <property type="entry name" value="GIDA_1"/>
    <property type="match status" value="1"/>
</dbReference>
<evidence type="ECO:0000256" key="2">
    <source>
        <dbReference type="ARBA" id="ARBA00007653"/>
    </source>
</evidence>
<dbReference type="InterPro" id="IPR004416">
    <property type="entry name" value="MnmG"/>
</dbReference>
<dbReference type="Pfam" id="PF01134">
    <property type="entry name" value="GIDA"/>
    <property type="match status" value="1"/>
</dbReference>
<sequence length="665" mass="73630">MLRRSRIRPLFKRSSRSIFMNAQLKGQLDALEQHFVKDVVVIGGGHAGTEAAAASARLGADTLLVTPSKKNLGVCSCNPSFGGIGKGTLLREVDALDGVSARIVDKAGICYMMLNRSKGPAVWGPRAQIDRKIYQREMQKELEHYGPSLSILEDSVEDVIIDASHLTVAGVILESGHFVRTKNVVVTTGTFLSAELHFGLEIRPGGRIGENATYGLSKTLKDLEFRLGRLKTGTPPRIDAKTINYTGLLAQEPEDPAVPFSYLNTDIALKSQQRPNYLTKTTEATHKVLRDNLHLSVHIRETVNGPRYCPSIESKVIKFSEKKSHQIWLEPEGLDTDVVYPNGISVSMPADIQEQMLKTIPGLENAVMLQPGYGVEYDFVDPQQLSATLETKKVGGLYLAGQINGTTGYEEAAAQGVIAGINAGRSALGKSPIHMTRDMGYIGVLIDDLVTQGVEEPYRMFTSRSEFRFTVRQDNADLRLTAIGYDLGVVGEERYAKLLKDKQEYAEAKALMQEHSWTPKEWAKRIDTPGIWNSVSEKRTCLQMLQNNDADVAEFIKAVPGLARFSPKILQALDLDSKYAPYIKREAALIRSFKQDEELEIPRDLDFWSMDSLSNEVKSLLASARPETLGQASRLRGMTPAASVYLLEHVRRRTRGGRHGTEMNV</sequence>
<dbReference type="PANTHER" id="PTHR11806:SF0">
    <property type="entry name" value="PROTEIN MTO1 HOMOLOG, MITOCHONDRIAL"/>
    <property type="match status" value="1"/>
</dbReference>
<dbReference type="FunFam" id="3.50.50.60:FF:000002">
    <property type="entry name" value="tRNA uridine 5-carboxymethylaminomethyl modification enzyme MnmG"/>
    <property type="match status" value="1"/>
</dbReference>
<keyword evidence="3" id="KW-0285">Flavoprotein</keyword>
<comment type="function">
    <text evidence="5">Component of the MSS1-MTO1 complex that catalyzes the 5-carboxymethylaminomethyluridine (cmnm(5)U) modification at the 34th wobble position (U34) of mitochondrial tRNAs.</text>
</comment>
<dbReference type="STRING" id="45607.A0A2T0FDQ8"/>
<dbReference type="FunFam" id="1.10.150.570:FF:000001">
    <property type="entry name" value="tRNA uridine 5-carboxymethylaminomethyl modification enzyme MnmG"/>
    <property type="match status" value="1"/>
</dbReference>
<dbReference type="SMART" id="SM01228">
    <property type="entry name" value="GIDA_assoc_3"/>
    <property type="match status" value="1"/>
</dbReference>
<evidence type="ECO:0000256" key="5">
    <source>
        <dbReference type="ARBA" id="ARBA00054993"/>
    </source>
</evidence>
<dbReference type="InterPro" id="IPR002218">
    <property type="entry name" value="MnmG-rel"/>
</dbReference>
<dbReference type="GeneID" id="36514464"/>
<dbReference type="PANTHER" id="PTHR11806">
    <property type="entry name" value="GLUCOSE INHIBITED DIVISION PROTEIN A"/>
    <property type="match status" value="1"/>
</dbReference>
<evidence type="ECO:0000256" key="3">
    <source>
        <dbReference type="ARBA" id="ARBA00022630"/>
    </source>
</evidence>
<dbReference type="HAMAP" id="MF_00129">
    <property type="entry name" value="MnmG_GidA"/>
    <property type="match status" value="1"/>
</dbReference>